<dbReference type="InterPro" id="IPR018244">
    <property type="entry name" value="Allrgn_V5/Tpx1_CS"/>
</dbReference>
<comment type="caution">
    <text evidence="2">The sequence shown here is derived from an EMBL/GenBank/DDBJ whole genome shotgun (WGS) entry which is preliminary data.</text>
</comment>
<dbReference type="CDD" id="cd05382">
    <property type="entry name" value="CAP_GAPR1-like"/>
    <property type="match status" value="1"/>
</dbReference>
<evidence type="ECO:0000313" key="3">
    <source>
        <dbReference type="Proteomes" id="UP001497525"/>
    </source>
</evidence>
<dbReference type="PROSITE" id="PS01009">
    <property type="entry name" value="CRISP_1"/>
    <property type="match status" value="1"/>
</dbReference>
<dbReference type="SUPFAM" id="SSF55797">
    <property type="entry name" value="PR-1-like"/>
    <property type="match status" value="1"/>
</dbReference>
<dbReference type="InterPro" id="IPR035940">
    <property type="entry name" value="CAP_sf"/>
</dbReference>
<name>A0AAV2TI74_CALDB</name>
<dbReference type="Proteomes" id="UP001497525">
    <property type="component" value="Unassembled WGS sequence"/>
</dbReference>
<dbReference type="FunFam" id="3.40.33.10:FF:000002">
    <property type="entry name" value="Golgi-associated plant pathogenesis-related protein 1"/>
    <property type="match status" value="1"/>
</dbReference>
<dbReference type="GO" id="GO:0005576">
    <property type="term" value="C:extracellular region"/>
    <property type="evidence" value="ECO:0007669"/>
    <property type="project" value="InterPro"/>
</dbReference>
<dbReference type="AlphaFoldDB" id="A0AAV2TI74"/>
<dbReference type="SMART" id="SM00198">
    <property type="entry name" value="SCP"/>
    <property type="match status" value="1"/>
</dbReference>
<dbReference type="PANTHER" id="PTHR10334">
    <property type="entry name" value="CYSTEINE-RICH SECRETORY PROTEIN-RELATED"/>
    <property type="match status" value="1"/>
</dbReference>
<organism evidence="2 3">
    <name type="scientific">Calicophoron daubneyi</name>
    <name type="common">Rumen fluke</name>
    <name type="synonym">Paramphistomum daubneyi</name>
    <dbReference type="NCBI Taxonomy" id="300641"/>
    <lineage>
        <taxon>Eukaryota</taxon>
        <taxon>Metazoa</taxon>
        <taxon>Spiralia</taxon>
        <taxon>Lophotrochozoa</taxon>
        <taxon>Platyhelminthes</taxon>
        <taxon>Trematoda</taxon>
        <taxon>Digenea</taxon>
        <taxon>Plagiorchiida</taxon>
        <taxon>Pronocephalata</taxon>
        <taxon>Paramphistomoidea</taxon>
        <taxon>Paramphistomidae</taxon>
        <taxon>Calicophoron</taxon>
    </lineage>
</organism>
<dbReference type="InterPro" id="IPR034113">
    <property type="entry name" value="SCP_GAPR1-like"/>
</dbReference>
<proteinExistence type="predicted"/>
<evidence type="ECO:0000313" key="2">
    <source>
        <dbReference type="EMBL" id="CAL5136375.1"/>
    </source>
</evidence>
<evidence type="ECO:0000259" key="1">
    <source>
        <dbReference type="SMART" id="SM00198"/>
    </source>
</evidence>
<dbReference type="EMBL" id="CAXLJL010000312">
    <property type="protein sequence ID" value="CAL5136375.1"/>
    <property type="molecule type" value="Genomic_DNA"/>
</dbReference>
<feature type="domain" description="SCP" evidence="1">
    <location>
        <begin position="4"/>
        <end position="138"/>
    </location>
</feature>
<accession>A0AAV2TI74</accession>
<protein>
    <recommendedName>
        <fullName evidence="1">SCP domain-containing protein</fullName>
    </recommendedName>
</protein>
<gene>
    <name evidence="2" type="ORF">CDAUBV1_LOCUS10432</name>
</gene>
<reference evidence="2" key="1">
    <citation type="submission" date="2024-06" db="EMBL/GenBank/DDBJ databases">
        <authorList>
            <person name="Liu X."/>
            <person name="Lenzi L."/>
            <person name="Haldenby T S."/>
            <person name="Uol C."/>
        </authorList>
    </citation>
    <scope>NUCLEOTIDE SEQUENCE</scope>
</reference>
<sequence>MDEEFNVECLTEHNRLRALHGCPPLVLDSSLAKQAQEHTEKMAQQNGMYHCLDESHGENLCIREVSQPKLLTGRQATLRWYSEIAKYDFSSEQNTMAGHFTQIIWKGTTRAGFGRTVGKNGCATYIAGYYAPMGNYTGRYRENVPPPLNGSKYMPNDEEMGW</sequence>
<dbReference type="Pfam" id="PF00188">
    <property type="entry name" value="CAP"/>
    <property type="match status" value="1"/>
</dbReference>
<dbReference type="InterPro" id="IPR001283">
    <property type="entry name" value="CRISP-related"/>
</dbReference>
<dbReference type="Gene3D" id="3.40.33.10">
    <property type="entry name" value="CAP"/>
    <property type="match status" value="1"/>
</dbReference>
<dbReference type="InterPro" id="IPR014044">
    <property type="entry name" value="CAP_dom"/>
</dbReference>
<dbReference type="PRINTS" id="PR00837">
    <property type="entry name" value="V5TPXLIKE"/>
</dbReference>